<evidence type="ECO:0000259" key="1">
    <source>
        <dbReference type="Pfam" id="PF17921"/>
    </source>
</evidence>
<dbReference type="EMBL" id="NBSK02000002">
    <property type="protein sequence ID" value="KAJ0220409.1"/>
    <property type="molecule type" value="Genomic_DNA"/>
</dbReference>
<dbReference type="InterPro" id="IPR041588">
    <property type="entry name" value="Integrase_H2C2"/>
</dbReference>
<comment type="caution">
    <text evidence="2">The sequence shown here is derived from an EMBL/GenBank/DDBJ whole genome shotgun (WGS) entry which is preliminary data.</text>
</comment>
<reference evidence="2 3" key="1">
    <citation type="journal article" date="2017" name="Nat. Commun.">
        <title>Genome assembly with in vitro proximity ligation data and whole-genome triplication in lettuce.</title>
        <authorList>
            <person name="Reyes-Chin-Wo S."/>
            <person name="Wang Z."/>
            <person name="Yang X."/>
            <person name="Kozik A."/>
            <person name="Arikit S."/>
            <person name="Song C."/>
            <person name="Xia L."/>
            <person name="Froenicke L."/>
            <person name="Lavelle D.O."/>
            <person name="Truco M.J."/>
            <person name="Xia R."/>
            <person name="Zhu S."/>
            <person name="Xu C."/>
            <person name="Xu H."/>
            <person name="Xu X."/>
            <person name="Cox K."/>
            <person name="Korf I."/>
            <person name="Meyers B.C."/>
            <person name="Michelmore R.W."/>
        </authorList>
    </citation>
    <scope>NUCLEOTIDE SEQUENCE [LARGE SCALE GENOMIC DNA]</scope>
    <source>
        <strain evidence="3">cv. Salinas</strain>
        <tissue evidence="2">Seedlings</tissue>
    </source>
</reference>
<dbReference type="Gene3D" id="1.10.340.70">
    <property type="match status" value="2"/>
</dbReference>
<feature type="domain" description="Integrase zinc-binding" evidence="1">
    <location>
        <begin position="104"/>
        <end position="158"/>
    </location>
</feature>
<protein>
    <recommendedName>
        <fullName evidence="1">Integrase zinc-binding domain-containing protein</fullName>
    </recommendedName>
</protein>
<organism evidence="2 3">
    <name type="scientific">Lactuca sativa</name>
    <name type="common">Garden lettuce</name>
    <dbReference type="NCBI Taxonomy" id="4236"/>
    <lineage>
        <taxon>Eukaryota</taxon>
        <taxon>Viridiplantae</taxon>
        <taxon>Streptophyta</taxon>
        <taxon>Embryophyta</taxon>
        <taxon>Tracheophyta</taxon>
        <taxon>Spermatophyta</taxon>
        <taxon>Magnoliopsida</taxon>
        <taxon>eudicotyledons</taxon>
        <taxon>Gunneridae</taxon>
        <taxon>Pentapetalae</taxon>
        <taxon>asterids</taxon>
        <taxon>campanulids</taxon>
        <taxon>Asterales</taxon>
        <taxon>Asteraceae</taxon>
        <taxon>Cichorioideae</taxon>
        <taxon>Cichorieae</taxon>
        <taxon>Lactucinae</taxon>
        <taxon>Lactuca</taxon>
    </lineage>
</organism>
<keyword evidence="3" id="KW-1185">Reference proteome</keyword>
<proteinExistence type="predicted"/>
<accession>A0A9R1WAZ0</accession>
<dbReference type="PANTHER" id="PTHR45835">
    <property type="entry name" value="YALI0A06105P"/>
    <property type="match status" value="1"/>
</dbReference>
<feature type="domain" description="Integrase zinc-binding" evidence="1">
    <location>
        <begin position="167"/>
        <end position="221"/>
    </location>
</feature>
<dbReference type="Pfam" id="PF17921">
    <property type="entry name" value="Integrase_H2C2"/>
    <property type="match status" value="2"/>
</dbReference>
<evidence type="ECO:0000313" key="3">
    <source>
        <dbReference type="Proteomes" id="UP000235145"/>
    </source>
</evidence>
<dbReference type="PANTHER" id="PTHR45835:SF103">
    <property type="entry name" value="RNA-DIRECTED DNA POLYMERASE"/>
    <property type="match status" value="1"/>
</dbReference>
<dbReference type="AlphaFoldDB" id="A0A9R1WAZ0"/>
<gene>
    <name evidence="2" type="ORF">LSAT_V11C200062050</name>
</gene>
<dbReference type="Proteomes" id="UP000235145">
    <property type="component" value="Unassembled WGS sequence"/>
</dbReference>
<sequence>MRHRRWIELLNDYEYEIRYHPGKANVVADALSRKESVKPRRVRALTMKILSNFVAHIQIAHLEALKEENIAEESVRGMTKQFELRTYGTRYLMDNMWKTKFGNIRSLVLDAAHKTRYSVHPGSVKMYADLKKLYWWPNMKAEIATYVGKCLTFSKVKAEHQKPSTLLRSLVLDAAHKTRYSVHPGSVKMYADLKKLYWWPNMKAEIATYVGKCLTFSKVKAEHQKPSALLQQPEIPKWKWEQIPMDFIKKLPKTPSGYDTIWVVVNRLTVTPPNQTVETSEGSRDFN</sequence>
<evidence type="ECO:0000313" key="2">
    <source>
        <dbReference type="EMBL" id="KAJ0220409.1"/>
    </source>
</evidence>
<name>A0A9R1WAZ0_LACSA</name>